<sequence>MSASNSGAITDTITMGKGITMTFLRDSNFLSRVHVAADAEQLYVPPHWHANHDETFRVLQGKMMYLVGKDTRIYTPDDGEVTVPRGVVHSLSSVVGIETVFEEKSTPMDDVKELFFRNLYASGQFPSNPLRLFPIIYHGDSMPSLPGGFRSIEKGLIRILGGFVSPLFGYRRELNSLKDVQ</sequence>
<organism evidence="1 2">
    <name type="scientific">Leucogyrophana mollusca</name>
    <dbReference type="NCBI Taxonomy" id="85980"/>
    <lineage>
        <taxon>Eukaryota</taxon>
        <taxon>Fungi</taxon>
        <taxon>Dikarya</taxon>
        <taxon>Basidiomycota</taxon>
        <taxon>Agaricomycotina</taxon>
        <taxon>Agaricomycetes</taxon>
        <taxon>Agaricomycetidae</taxon>
        <taxon>Boletales</taxon>
        <taxon>Boletales incertae sedis</taxon>
        <taxon>Leucogyrophana</taxon>
    </lineage>
</organism>
<accession>A0ACB8BZ89</accession>
<evidence type="ECO:0000313" key="2">
    <source>
        <dbReference type="Proteomes" id="UP000790709"/>
    </source>
</evidence>
<dbReference type="Proteomes" id="UP000790709">
    <property type="component" value="Unassembled WGS sequence"/>
</dbReference>
<keyword evidence="2" id="KW-1185">Reference proteome</keyword>
<dbReference type="EMBL" id="MU266329">
    <property type="protein sequence ID" value="KAH7930822.1"/>
    <property type="molecule type" value="Genomic_DNA"/>
</dbReference>
<name>A0ACB8BZ89_9AGAM</name>
<comment type="caution">
    <text evidence="1">The sequence shown here is derived from an EMBL/GenBank/DDBJ whole genome shotgun (WGS) entry which is preliminary data.</text>
</comment>
<reference evidence="1" key="1">
    <citation type="journal article" date="2021" name="New Phytol.">
        <title>Evolutionary innovations through gain and loss of genes in the ectomycorrhizal Boletales.</title>
        <authorList>
            <person name="Wu G."/>
            <person name="Miyauchi S."/>
            <person name="Morin E."/>
            <person name="Kuo A."/>
            <person name="Drula E."/>
            <person name="Varga T."/>
            <person name="Kohler A."/>
            <person name="Feng B."/>
            <person name="Cao Y."/>
            <person name="Lipzen A."/>
            <person name="Daum C."/>
            <person name="Hundley H."/>
            <person name="Pangilinan J."/>
            <person name="Johnson J."/>
            <person name="Barry K."/>
            <person name="LaButti K."/>
            <person name="Ng V."/>
            <person name="Ahrendt S."/>
            <person name="Min B."/>
            <person name="Choi I.G."/>
            <person name="Park H."/>
            <person name="Plett J.M."/>
            <person name="Magnuson J."/>
            <person name="Spatafora J.W."/>
            <person name="Nagy L.G."/>
            <person name="Henrissat B."/>
            <person name="Grigoriev I.V."/>
            <person name="Yang Z.L."/>
            <person name="Xu J."/>
            <person name="Martin F.M."/>
        </authorList>
    </citation>
    <scope>NUCLEOTIDE SEQUENCE</scope>
    <source>
        <strain evidence="1">KUC20120723A-06</strain>
    </source>
</reference>
<gene>
    <name evidence="1" type="ORF">BV22DRAFT_1190930</name>
</gene>
<proteinExistence type="predicted"/>
<evidence type="ECO:0000313" key="1">
    <source>
        <dbReference type="EMBL" id="KAH7930822.1"/>
    </source>
</evidence>
<protein>
    <submittedName>
        <fullName evidence="1">Uncharacterized protein</fullName>
    </submittedName>
</protein>